<evidence type="ECO:0000256" key="1">
    <source>
        <dbReference type="ARBA" id="ARBA00006845"/>
    </source>
</evidence>
<comment type="caution">
    <text evidence="3">The sequence shown here is derived from an EMBL/GenBank/DDBJ whole genome shotgun (WGS) entry which is preliminary data.</text>
</comment>
<evidence type="ECO:0000313" key="4">
    <source>
        <dbReference type="Proteomes" id="UP001596024"/>
    </source>
</evidence>
<dbReference type="Proteomes" id="UP001596024">
    <property type="component" value="Unassembled WGS sequence"/>
</dbReference>
<dbReference type="Pfam" id="PF01337">
    <property type="entry name" value="Barstar"/>
    <property type="match status" value="1"/>
</dbReference>
<dbReference type="Gene3D" id="3.30.370.10">
    <property type="entry name" value="Barstar-like"/>
    <property type="match status" value="1"/>
</dbReference>
<dbReference type="EMBL" id="JBHSGQ010000001">
    <property type="protein sequence ID" value="MFC4723943.1"/>
    <property type="molecule type" value="Genomic_DNA"/>
</dbReference>
<feature type="domain" description="Barstar (barnase inhibitor)" evidence="2">
    <location>
        <begin position="7"/>
        <end position="86"/>
    </location>
</feature>
<dbReference type="InterPro" id="IPR035905">
    <property type="entry name" value="Barstar-like_sf"/>
</dbReference>
<accession>A0ABV9NBB6</accession>
<evidence type="ECO:0000313" key="3">
    <source>
        <dbReference type="EMBL" id="MFC4723943.1"/>
    </source>
</evidence>
<name>A0ABV9NBB6_9PROT</name>
<proteinExistence type="inferred from homology"/>
<dbReference type="InterPro" id="IPR000468">
    <property type="entry name" value="Barstar"/>
</dbReference>
<dbReference type="RefSeq" id="WP_371394627.1">
    <property type="nucleotide sequence ID" value="NZ_CP163421.1"/>
</dbReference>
<comment type="similarity">
    <text evidence="1">Belongs to the barstar family.</text>
</comment>
<protein>
    <submittedName>
        <fullName evidence="3">Barstar family protein</fullName>
    </submittedName>
</protein>
<keyword evidence="4" id="KW-1185">Reference proteome</keyword>
<reference evidence="4" key="1">
    <citation type="journal article" date="2019" name="Int. J. Syst. Evol. Microbiol.">
        <title>The Global Catalogue of Microorganisms (GCM) 10K type strain sequencing project: providing services to taxonomists for standard genome sequencing and annotation.</title>
        <authorList>
            <consortium name="The Broad Institute Genomics Platform"/>
            <consortium name="The Broad Institute Genome Sequencing Center for Infectious Disease"/>
            <person name="Wu L."/>
            <person name="Ma J."/>
        </authorList>
    </citation>
    <scope>NUCLEOTIDE SEQUENCE [LARGE SCALE GENOMIC DNA]</scope>
    <source>
        <strain evidence="4">CCUG 62981</strain>
    </source>
</reference>
<dbReference type="SUPFAM" id="SSF52038">
    <property type="entry name" value="Barstar-related"/>
    <property type="match status" value="1"/>
</dbReference>
<sequence>MGETVTLALSAHDIADWESFHTACVEKLGFPTYYGRNLDAWDDCARGSDYGPFALDAPCAAIALNLPRRDDFSGEAREIVDFVCGAVPDANAFRLKHGAPLIALVAVRAEGRI</sequence>
<organism evidence="3 4">
    <name type="scientific">Glycocaulis abyssi</name>
    <dbReference type="NCBI Taxonomy" id="1433403"/>
    <lineage>
        <taxon>Bacteria</taxon>
        <taxon>Pseudomonadati</taxon>
        <taxon>Pseudomonadota</taxon>
        <taxon>Alphaproteobacteria</taxon>
        <taxon>Maricaulales</taxon>
        <taxon>Maricaulaceae</taxon>
        <taxon>Glycocaulis</taxon>
    </lineage>
</organism>
<evidence type="ECO:0000259" key="2">
    <source>
        <dbReference type="Pfam" id="PF01337"/>
    </source>
</evidence>
<gene>
    <name evidence="3" type="ORF">ACFPB0_01440</name>
</gene>